<keyword evidence="11" id="KW-1185">Reference proteome</keyword>
<evidence type="ECO:0000256" key="4">
    <source>
        <dbReference type="ARBA" id="ARBA00022692"/>
    </source>
</evidence>
<evidence type="ECO:0000256" key="1">
    <source>
        <dbReference type="ARBA" id="ARBA00004651"/>
    </source>
</evidence>
<comment type="subcellular location">
    <subcellularLocation>
        <location evidence="1">Cell membrane</location>
        <topology evidence="1">Multi-pass membrane protein</topology>
    </subcellularLocation>
</comment>
<feature type="region of interest" description="Disordered" evidence="7">
    <location>
        <begin position="208"/>
        <end position="376"/>
    </location>
</feature>
<accession>A0ABS2VYF4</accession>
<sequence length="376" mass="40828">MTTLALGPEWLSPDYLIQTFSLAGILLIVFAESGLFAFLPGDSLLFTAGLFVAQGQYISQPLWLVCTLIVLAAVLGDQVGYMIGKFFGPKLFSRPDSRLFKQENLDKAHEFMERYGPKAIVLARFVPIVRTFAPIVAGAGRMKYRTFLTYNVVGGAAWGTGVTLAGYWLGQIDLIKSNVEAILVLIVLVSVVPIAIEYLRERAKRKRAAAQPAAVQSAPGQPTGGLPPVMDDATTQLRRVDPAQPPQQDQGGTSAYGGRYGAQPAHGRQQPYAPQSPAPQPYAPQPQQPYAPQSPAPQPYAPQPQQPYAPQPQPQQPYAPRTHQGYGQGDQDYGRPPQGYDQSPQGHGQHQQGVGPSQQGYGGRQPYDGQYPYDQG</sequence>
<evidence type="ECO:0000256" key="8">
    <source>
        <dbReference type="SAM" id="Phobius"/>
    </source>
</evidence>
<protein>
    <submittedName>
        <fullName evidence="10">VTT domain-containing protein</fullName>
    </submittedName>
</protein>
<feature type="transmembrane region" description="Helical" evidence="8">
    <location>
        <begin position="147"/>
        <end position="169"/>
    </location>
</feature>
<keyword evidence="4 8" id="KW-0812">Transmembrane</keyword>
<evidence type="ECO:0000313" key="11">
    <source>
        <dbReference type="Proteomes" id="UP000788262"/>
    </source>
</evidence>
<evidence type="ECO:0000256" key="2">
    <source>
        <dbReference type="ARBA" id="ARBA00010792"/>
    </source>
</evidence>
<evidence type="ECO:0000256" key="6">
    <source>
        <dbReference type="ARBA" id="ARBA00023136"/>
    </source>
</evidence>
<dbReference type="Proteomes" id="UP000788262">
    <property type="component" value="Unassembled WGS sequence"/>
</dbReference>
<feature type="compositionally biased region" description="Low complexity" evidence="7">
    <location>
        <begin position="342"/>
        <end position="359"/>
    </location>
</feature>
<evidence type="ECO:0000256" key="7">
    <source>
        <dbReference type="SAM" id="MobiDB-lite"/>
    </source>
</evidence>
<feature type="transmembrane region" description="Helical" evidence="8">
    <location>
        <begin position="20"/>
        <end position="41"/>
    </location>
</feature>
<dbReference type="EMBL" id="JAFFZS010000033">
    <property type="protein sequence ID" value="MBN0048068.1"/>
    <property type="molecule type" value="Genomic_DNA"/>
</dbReference>
<reference evidence="10 11" key="1">
    <citation type="submission" date="2021-02" db="EMBL/GenBank/DDBJ databases">
        <title>Whole genome sequencing of Streptomyces actuosus VRA1.</title>
        <authorList>
            <person name="Sen G."/>
            <person name="Sen A."/>
        </authorList>
    </citation>
    <scope>NUCLEOTIDE SEQUENCE [LARGE SCALE GENOMIC DNA]</scope>
    <source>
        <strain evidence="10 11">VRA1</strain>
    </source>
</reference>
<feature type="compositionally biased region" description="Pro residues" evidence="7">
    <location>
        <begin position="274"/>
        <end position="317"/>
    </location>
</feature>
<dbReference type="Pfam" id="PF09335">
    <property type="entry name" value="VTT_dom"/>
    <property type="match status" value="1"/>
</dbReference>
<dbReference type="PANTHER" id="PTHR30353">
    <property type="entry name" value="INNER MEMBRANE PROTEIN DEDA-RELATED"/>
    <property type="match status" value="1"/>
</dbReference>
<evidence type="ECO:0000256" key="5">
    <source>
        <dbReference type="ARBA" id="ARBA00022989"/>
    </source>
</evidence>
<dbReference type="InterPro" id="IPR032816">
    <property type="entry name" value="VTT_dom"/>
</dbReference>
<organism evidence="10 11">
    <name type="scientific">Streptomyces actuosus</name>
    <dbReference type="NCBI Taxonomy" id="1885"/>
    <lineage>
        <taxon>Bacteria</taxon>
        <taxon>Bacillati</taxon>
        <taxon>Actinomycetota</taxon>
        <taxon>Actinomycetes</taxon>
        <taxon>Kitasatosporales</taxon>
        <taxon>Streptomycetaceae</taxon>
        <taxon>Streptomyces</taxon>
    </lineage>
</organism>
<proteinExistence type="inferred from homology"/>
<keyword evidence="3" id="KW-1003">Cell membrane</keyword>
<evidence type="ECO:0000259" key="9">
    <source>
        <dbReference type="Pfam" id="PF09335"/>
    </source>
</evidence>
<keyword evidence="6 8" id="KW-0472">Membrane</keyword>
<feature type="domain" description="VTT" evidence="9">
    <location>
        <begin position="39"/>
        <end position="167"/>
    </location>
</feature>
<name>A0ABS2VYF4_STRAS</name>
<keyword evidence="5 8" id="KW-1133">Transmembrane helix</keyword>
<feature type="transmembrane region" description="Helical" evidence="8">
    <location>
        <begin position="181"/>
        <end position="199"/>
    </location>
</feature>
<dbReference type="InterPro" id="IPR032818">
    <property type="entry name" value="DedA-like"/>
</dbReference>
<feature type="transmembrane region" description="Helical" evidence="8">
    <location>
        <begin position="119"/>
        <end position="140"/>
    </location>
</feature>
<comment type="caution">
    <text evidence="10">The sequence shown here is derived from an EMBL/GenBank/DDBJ whole genome shotgun (WGS) entry which is preliminary data.</text>
</comment>
<feature type="transmembrane region" description="Helical" evidence="8">
    <location>
        <begin position="62"/>
        <end position="83"/>
    </location>
</feature>
<feature type="compositionally biased region" description="Low complexity" evidence="7">
    <location>
        <begin position="209"/>
        <end position="221"/>
    </location>
</feature>
<comment type="similarity">
    <text evidence="2">Belongs to the DedA family.</text>
</comment>
<dbReference type="RefSeq" id="WP_205386197.1">
    <property type="nucleotide sequence ID" value="NZ_JAFFZS010000033.1"/>
</dbReference>
<evidence type="ECO:0000313" key="10">
    <source>
        <dbReference type="EMBL" id="MBN0048068.1"/>
    </source>
</evidence>
<gene>
    <name evidence="10" type="ORF">JS756_28950</name>
</gene>
<evidence type="ECO:0000256" key="3">
    <source>
        <dbReference type="ARBA" id="ARBA00022475"/>
    </source>
</evidence>
<dbReference type="PANTHER" id="PTHR30353:SF0">
    <property type="entry name" value="TRANSMEMBRANE PROTEIN"/>
    <property type="match status" value="1"/>
</dbReference>